<feature type="region of interest" description="Disordered" evidence="5">
    <location>
        <begin position="444"/>
        <end position="497"/>
    </location>
</feature>
<protein>
    <submittedName>
        <fullName evidence="7">Two-component response regulator ARR10-like</fullName>
    </submittedName>
</protein>
<dbReference type="InterPro" id="IPR009057">
    <property type="entry name" value="Homeodomain-like_sf"/>
</dbReference>
<dbReference type="AlphaFoldDB" id="A0ABD1WKW3"/>
<reference evidence="8" key="1">
    <citation type="submission" date="2024-07" db="EMBL/GenBank/DDBJ databases">
        <title>Two chromosome-level genome assemblies of Korean endemic species Abeliophyllum distichum and Forsythia ovata (Oleaceae).</title>
        <authorList>
            <person name="Jang H."/>
        </authorList>
    </citation>
    <scope>NUCLEOTIDE SEQUENCE [LARGE SCALE GENOMIC DNA]</scope>
</reference>
<gene>
    <name evidence="7" type="ORF">Fot_11861</name>
</gene>
<dbReference type="InterPro" id="IPR001005">
    <property type="entry name" value="SANT/Myb"/>
</dbReference>
<dbReference type="Pfam" id="PF00249">
    <property type="entry name" value="Myb_DNA-binding"/>
    <property type="match status" value="1"/>
</dbReference>
<dbReference type="PROSITE" id="PS51294">
    <property type="entry name" value="HTH_MYB"/>
    <property type="match status" value="1"/>
</dbReference>
<evidence type="ECO:0000313" key="8">
    <source>
        <dbReference type="Proteomes" id="UP001604277"/>
    </source>
</evidence>
<evidence type="ECO:0000313" key="7">
    <source>
        <dbReference type="EMBL" id="KAL2550331.1"/>
    </source>
</evidence>
<feature type="compositionally biased region" description="Polar residues" evidence="5">
    <location>
        <begin position="444"/>
        <end position="454"/>
    </location>
</feature>
<keyword evidence="4" id="KW-0539">Nucleus</keyword>
<sequence>MLKGLENGAAFFIVKPICPDNLRDLWQFAAMKKQNQVVIEETNKSSDETAVSQSSVNEDRDSKKEHSRKKSPIKEGNEKGEGNSGAKSKKGKVIWTNSLHNRFLEAIRSIGLDRAVPKKILEVMNVPGLTRENVASHLQKYRIFLKRVADASYKIQYSADQNLISRTLIRSRFASGNPPILMLDKFSQYQNPGQSFHRSFVENFPNVNASLPNRGTSSSYLTTQSPLVFNQRSFFMSNAGNANSGIEQSNYQTNPSLQVNRLSHQIAAKQDLTNGLSSFDASILGMGGLSNNKIPAYKNIGTSNISSASTEFNPTSNYAGYRISDIGLIADQSVAHKEHDQGSNLFDNLTNFTGEFHSENNDISGTLDQDINWSSILDDDGKQVLNLFSDEIQATSALLLPSDPPMLNSVENGGGNDSLFRQMYDFPNNIDILSTQQSLAKGDLSSTLSDQVNIQPPEPKRQGGGSNLIDSQQCGTSTEPSNTFLSPDEAENDKSLT</sequence>
<evidence type="ECO:0000256" key="5">
    <source>
        <dbReference type="SAM" id="MobiDB-lite"/>
    </source>
</evidence>
<evidence type="ECO:0000256" key="4">
    <source>
        <dbReference type="ARBA" id="ARBA00023242"/>
    </source>
</evidence>
<evidence type="ECO:0000256" key="1">
    <source>
        <dbReference type="ARBA" id="ARBA00004123"/>
    </source>
</evidence>
<dbReference type="SUPFAM" id="SSF46689">
    <property type="entry name" value="Homeodomain-like"/>
    <property type="match status" value="1"/>
</dbReference>
<dbReference type="NCBIfam" id="TIGR01557">
    <property type="entry name" value="myb_SHAQKYF"/>
    <property type="match status" value="1"/>
</dbReference>
<evidence type="ECO:0000256" key="3">
    <source>
        <dbReference type="ARBA" id="ARBA00023163"/>
    </source>
</evidence>
<dbReference type="PANTHER" id="PTHR31442:SF40">
    <property type="entry name" value="HOMEODOMAIN-LIKE SUPERFAMILY PROTEIN"/>
    <property type="match status" value="1"/>
</dbReference>
<evidence type="ECO:0000256" key="2">
    <source>
        <dbReference type="ARBA" id="ARBA00023015"/>
    </source>
</evidence>
<dbReference type="InterPro" id="IPR006447">
    <property type="entry name" value="Myb_dom_plants"/>
</dbReference>
<dbReference type="EMBL" id="JBFOLJ010000003">
    <property type="protein sequence ID" value="KAL2550331.1"/>
    <property type="molecule type" value="Genomic_DNA"/>
</dbReference>
<dbReference type="InterPro" id="IPR017930">
    <property type="entry name" value="Myb_dom"/>
</dbReference>
<proteinExistence type="predicted"/>
<accession>A0ABD1WKW3</accession>
<dbReference type="GO" id="GO:0005634">
    <property type="term" value="C:nucleus"/>
    <property type="evidence" value="ECO:0007669"/>
    <property type="project" value="UniProtKB-SubCell"/>
</dbReference>
<keyword evidence="8" id="KW-1185">Reference proteome</keyword>
<feature type="domain" description="HTH myb-type" evidence="6">
    <location>
        <begin position="87"/>
        <end position="146"/>
    </location>
</feature>
<keyword evidence="2" id="KW-0805">Transcription regulation</keyword>
<feature type="region of interest" description="Disordered" evidence="5">
    <location>
        <begin position="41"/>
        <end position="89"/>
    </location>
</feature>
<feature type="compositionally biased region" description="Basic and acidic residues" evidence="5">
    <location>
        <begin position="72"/>
        <end position="81"/>
    </location>
</feature>
<comment type="caution">
    <text evidence="7">The sequence shown here is derived from an EMBL/GenBank/DDBJ whole genome shotgun (WGS) entry which is preliminary data.</text>
</comment>
<comment type="subcellular location">
    <subcellularLocation>
        <location evidence="1">Nucleus</location>
    </subcellularLocation>
</comment>
<dbReference type="FunFam" id="1.10.10.60:FF:000007">
    <property type="entry name" value="Two-component response regulator"/>
    <property type="match status" value="1"/>
</dbReference>
<dbReference type="InterPro" id="IPR044841">
    <property type="entry name" value="LUX/BOA-like"/>
</dbReference>
<dbReference type="PANTHER" id="PTHR31442">
    <property type="entry name" value="HOMEODOMAIN-LIKE SUPERFAMILY PROTEIN-RELATED"/>
    <property type="match status" value="1"/>
</dbReference>
<name>A0ABD1WKW3_9LAMI</name>
<organism evidence="7 8">
    <name type="scientific">Forsythia ovata</name>
    <dbReference type="NCBI Taxonomy" id="205694"/>
    <lineage>
        <taxon>Eukaryota</taxon>
        <taxon>Viridiplantae</taxon>
        <taxon>Streptophyta</taxon>
        <taxon>Embryophyta</taxon>
        <taxon>Tracheophyta</taxon>
        <taxon>Spermatophyta</taxon>
        <taxon>Magnoliopsida</taxon>
        <taxon>eudicotyledons</taxon>
        <taxon>Gunneridae</taxon>
        <taxon>Pentapetalae</taxon>
        <taxon>asterids</taxon>
        <taxon>lamiids</taxon>
        <taxon>Lamiales</taxon>
        <taxon>Oleaceae</taxon>
        <taxon>Forsythieae</taxon>
        <taxon>Forsythia</taxon>
    </lineage>
</organism>
<evidence type="ECO:0000259" key="6">
    <source>
        <dbReference type="PROSITE" id="PS51294"/>
    </source>
</evidence>
<feature type="compositionally biased region" description="Polar residues" evidence="5">
    <location>
        <begin position="468"/>
        <end position="485"/>
    </location>
</feature>
<dbReference type="Gene3D" id="1.10.10.60">
    <property type="entry name" value="Homeodomain-like"/>
    <property type="match status" value="1"/>
</dbReference>
<dbReference type="Proteomes" id="UP001604277">
    <property type="component" value="Unassembled WGS sequence"/>
</dbReference>
<keyword evidence="3" id="KW-0804">Transcription</keyword>